<name>B8HM31_CYAP4</name>
<dbReference type="STRING" id="395961.Cyan7425_3057"/>
<evidence type="ECO:0000313" key="1">
    <source>
        <dbReference type="EMBL" id="ACL45391.1"/>
    </source>
</evidence>
<proteinExistence type="predicted"/>
<dbReference type="PANTHER" id="PTHR32097">
    <property type="entry name" value="CAMP-BINDING PROTEIN 1-RELATED"/>
    <property type="match status" value="1"/>
</dbReference>
<accession>B8HM31</accession>
<organism evidence="1">
    <name type="scientific">Cyanothece sp. (strain PCC 7425 / ATCC 29141)</name>
    <dbReference type="NCBI Taxonomy" id="395961"/>
    <lineage>
        <taxon>Bacteria</taxon>
        <taxon>Bacillati</taxon>
        <taxon>Cyanobacteriota</taxon>
        <taxon>Cyanophyceae</taxon>
        <taxon>Gomontiellales</taxon>
        <taxon>Cyanothecaceae</taxon>
        <taxon>Cyanothece</taxon>
    </lineage>
</organism>
<dbReference type="KEGG" id="cyn:Cyan7425_3057"/>
<protein>
    <submittedName>
        <fullName evidence="1">Uncharacterized protein</fullName>
    </submittedName>
</protein>
<dbReference type="AlphaFoldDB" id="B8HM31"/>
<dbReference type="OrthoDB" id="1056332at2"/>
<dbReference type="HOGENOM" id="CLU_016726_0_0_3"/>
<dbReference type="EMBL" id="CP001344">
    <property type="protein sequence ID" value="ACL45391.1"/>
    <property type="molecule type" value="Genomic_DNA"/>
</dbReference>
<sequence length="677" mass="77137">MGGLNQTATRRLNVITLSEGGASETESLALQIELAGLGYRLRNPKDYTHLSREDWQELLTVLRERRGANVQYVPLFTHFPDEVPNDSLYLIRRWLGFLGLDTFQHEHYGADPVTQMQVADLWDDAVRLQAQKLADKRVEWIDLELVDTQERDRRLVSWAEALIYGPVVQETLWEDLQAVLPLMAVDMERVRTKETLVRLAAGDWKLGLIQLKTPTDLLRLFAHLLDQDVSLATPVKFTGLKLSKPQRRLVVQFLNGCRNLEEDLLRYAGLWKALARWLHAGDYRRQYPRVVKALDDLMQGRLRSFESRVQNEGNPIGLLEERPGLLLRRLTWLLGVAQPEPIVAALERVEVERVTLSGLLMAWSAVNYDGSRAYVNKKGKAFIPSEWNVYAEEARLQVMDALEGLILAKLPDPGWQQVWIDPALHGIVIPLMQRQASEGLLPLARGSRIPVTSPVLRIFIYWHQHEERTDLDLSAMVLDHQFRYVTHVGWNCYGQDDSIRHSGDIQSAPLGAAEFIDLRIDRQLYTYVLPSMLRYAGEEFTQLQACYAGWMGREVIQDAVAFDAKTVQQKVTASSDGRQWLPFILDVERRELVYVDLYAKGNRCIEGNSHFPALAKAMASYSQSRPTYGRLAEWYRRVAQAERVDRRDQAVVTIGMDDGCTINVLCLSGEAALTLGL</sequence>
<gene>
    <name evidence="1" type="ordered locus">Cyan7425_3057</name>
</gene>
<dbReference type="eggNOG" id="COG2310">
    <property type="taxonomic scope" value="Bacteria"/>
</dbReference>
<dbReference type="InterPro" id="IPR051324">
    <property type="entry name" value="Stress/Tellurium_Resist"/>
</dbReference>
<reference evidence="1" key="1">
    <citation type="submission" date="2009-01" db="EMBL/GenBank/DDBJ databases">
        <title>Complete sequence of chromosome Cyanothece sp. PCC 7425.</title>
        <authorList>
            <consortium name="US DOE Joint Genome Institute"/>
            <person name="Lucas S."/>
            <person name="Copeland A."/>
            <person name="Lapidus A."/>
            <person name="Glavina del Rio T."/>
            <person name="Dalin E."/>
            <person name="Tice H."/>
            <person name="Bruce D."/>
            <person name="Goodwin L."/>
            <person name="Pitluck S."/>
            <person name="Sims D."/>
            <person name="Meineke L."/>
            <person name="Brettin T."/>
            <person name="Detter J.C."/>
            <person name="Han C."/>
            <person name="Larimer F."/>
            <person name="Land M."/>
            <person name="Hauser L."/>
            <person name="Kyrpides N."/>
            <person name="Ovchinnikova G."/>
            <person name="Liberton M."/>
            <person name="Stoeckel J."/>
            <person name="Banerjee A."/>
            <person name="Singh A."/>
            <person name="Page L."/>
            <person name="Sato H."/>
            <person name="Zhao L."/>
            <person name="Sherman L."/>
            <person name="Pakrasi H."/>
            <person name="Richardson P."/>
        </authorList>
    </citation>
    <scope>NUCLEOTIDE SEQUENCE</scope>
    <source>
        <strain evidence="1">PCC 7425</strain>
    </source>
</reference>
<dbReference type="PANTHER" id="PTHR32097:SF18">
    <property type="entry name" value="RING-TYPE DOMAIN-CONTAINING PROTEIN"/>
    <property type="match status" value="1"/>
</dbReference>